<sequence>MHPNAKLNFDRAAQALGLDPATRDLAWRRMMDIGLTPDDPTVVYLAVGGLLEQAARTIPAALDTVPERVEQAAARAVGPVAEAASARVEAAHAALAERTGAAVATAAAAHLTRMERTRARELGLWAAAIALGCGILCGGAGYWLGHRDTVGLDARWAGLSQRPDASAWLALVAANPDLRDQLSRFCTLAQLKTEAGSNRRYCEVPLWTEGTVAPVGGVPAVIYLSLREWLIAWGPAWLMLGAGLAALVCRRLLRRVVAWRPVAWLLDLILPRCRGHREIISRSSRLVRA</sequence>
<name>B1MA75_METRJ</name>
<organism evidence="2 3">
    <name type="scientific">Methylobacterium radiotolerans (strain ATCC 27329 / DSM 1819 / JCM 2831 / NBRC 15690 / NCIMB 10815 / 0-1)</name>
    <dbReference type="NCBI Taxonomy" id="426355"/>
    <lineage>
        <taxon>Bacteria</taxon>
        <taxon>Pseudomonadati</taxon>
        <taxon>Pseudomonadota</taxon>
        <taxon>Alphaproteobacteria</taxon>
        <taxon>Hyphomicrobiales</taxon>
        <taxon>Methylobacteriaceae</taxon>
        <taxon>Methylobacterium</taxon>
    </lineage>
</organism>
<keyword evidence="1" id="KW-0472">Membrane</keyword>
<proteinExistence type="predicted"/>
<dbReference type="KEGG" id="mrd:Mrad2831_6486"/>
<geneLocation type="plasmid" evidence="2 3">
    <name>pMRAD06</name>
</geneLocation>
<feature type="transmembrane region" description="Helical" evidence="1">
    <location>
        <begin position="229"/>
        <end position="249"/>
    </location>
</feature>
<accession>B1MA75</accession>
<evidence type="ECO:0008006" key="4">
    <source>
        <dbReference type="Google" id="ProtNLM"/>
    </source>
</evidence>
<keyword evidence="1" id="KW-1133">Transmembrane helix</keyword>
<keyword evidence="2" id="KW-0614">Plasmid</keyword>
<dbReference type="RefSeq" id="WP_012316969.1">
    <property type="nucleotide sequence ID" value="NC_010502.1"/>
</dbReference>
<dbReference type="AlphaFoldDB" id="B1MA75"/>
<dbReference type="PATRIC" id="fig|426355.14.peg.8"/>
<keyword evidence="1" id="KW-0812">Transmembrane</keyword>
<dbReference type="HOGENOM" id="CLU_1037501_0_0_5"/>
<protein>
    <recommendedName>
        <fullName evidence="4">Transmembrane protein</fullName>
    </recommendedName>
</protein>
<dbReference type="EMBL" id="CP001007">
    <property type="protein sequence ID" value="ACB28400.1"/>
    <property type="molecule type" value="Genomic_DNA"/>
</dbReference>
<dbReference type="Proteomes" id="UP000006589">
    <property type="component" value="Plasmid pMRAD06"/>
</dbReference>
<evidence type="ECO:0000313" key="3">
    <source>
        <dbReference type="Proteomes" id="UP000006589"/>
    </source>
</evidence>
<reference evidence="2 3" key="1">
    <citation type="submission" date="2008-03" db="EMBL/GenBank/DDBJ databases">
        <title>Complete sequence of plasmid6 of Methylobacterium radiotolerans JCM 2831.</title>
        <authorList>
            <consortium name="US DOE Joint Genome Institute"/>
            <person name="Copeland A."/>
            <person name="Lucas S."/>
            <person name="Lapidus A."/>
            <person name="Glavina del Rio T."/>
            <person name="Dalin E."/>
            <person name="Tice H."/>
            <person name="Bruce D."/>
            <person name="Goodwin L."/>
            <person name="Pitluck S."/>
            <person name="Kiss H."/>
            <person name="Brettin T."/>
            <person name="Detter J.C."/>
            <person name="Han C."/>
            <person name="Kuske C.R."/>
            <person name="Schmutz J."/>
            <person name="Larimer F."/>
            <person name="Land M."/>
            <person name="Hauser L."/>
            <person name="Kyrpides N."/>
            <person name="Mikhailova N."/>
            <person name="Marx C.J."/>
            <person name="Richardson P."/>
        </authorList>
    </citation>
    <scope>NUCLEOTIDE SEQUENCE [LARGE SCALE GENOMIC DNA]</scope>
    <source>
        <strain evidence="3">ATCC 27329 / DSM 1819 / JCM 2831 / NBRC 15690 / NCIMB 10815 / 0-1</strain>
        <plasmid evidence="3">Plasmid pMRAD06</plasmid>
    </source>
</reference>
<gene>
    <name evidence="2" type="ordered locus">Mrad2831_6486</name>
</gene>
<feature type="transmembrane region" description="Helical" evidence="1">
    <location>
        <begin position="122"/>
        <end position="144"/>
    </location>
</feature>
<evidence type="ECO:0000256" key="1">
    <source>
        <dbReference type="SAM" id="Phobius"/>
    </source>
</evidence>
<dbReference type="GeneID" id="6135975"/>
<evidence type="ECO:0000313" key="2">
    <source>
        <dbReference type="EMBL" id="ACB28400.1"/>
    </source>
</evidence>